<dbReference type="SUPFAM" id="SSF49899">
    <property type="entry name" value="Concanavalin A-like lectins/glucanases"/>
    <property type="match status" value="1"/>
</dbReference>
<dbReference type="PROSITE" id="PS50184">
    <property type="entry name" value="VWFC_2"/>
    <property type="match status" value="3"/>
</dbReference>
<reference evidence="11" key="1">
    <citation type="submission" date="2023-10" db="EMBL/GenBank/DDBJ databases">
        <title>Genome assemblies of two species of porcelain crab, Petrolisthes cinctipes and Petrolisthes manimaculis (Anomura: Porcellanidae).</title>
        <authorList>
            <person name="Angst P."/>
        </authorList>
    </citation>
    <scope>NUCLEOTIDE SEQUENCE</scope>
    <source>
        <strain evidence="11">PB745_01</strain>
        <tissue evidence="11">Gill</tissue>
    </source>
</reference>
<keyword evidence="4" id="KW-0106">Calcium</keyword>
<evidence type="ECO:0000313" key="12">
    <source>
        <dbReference type="Proteomes" id="UP001286313"/>
    </source>
</evidence>
<dbReference type="SMART" id="SM00282">
    <property type="entry name" value="LamG"/>
    <property type="match status" value="1"/>
</dbReference>
<dbReference type="GO" id="GO:0005509">
    <property type="term" value="F:calcium ion binding"/>
    <property type="evidence" value="ECO:0007669"/>
    <property type="project" value="InterPro"/>
</dbReference>
<evidence type="ECO:0000256" key="2">
    <source>
        <dbReference type="ARBA" id="ARBA00022729"/>
    </source>
</evidence>
<dbReference type="Gene3D" id="2.10.25.10">
    <property type="entry name" value="Laminin"/>
    <property type="match status" value="6"/>
</dbReference>
<dbReference type="InterPro" id="IPR001791">
    <property type="entry name" value="Laminin_G"/>
</dbReference>
<name>A0AAE1FGJ9_PETCI</name>
<gene>
    <name evidence="11" type="ORF">Pcinc_021125</name>
</gene>
<keyword evidence="6" id="KW-0325">Glycoprotein</keyword>
<dbReference type="PROSITE" id="PS00022">
    <property type="entry name" value="EGF_1"/>
    <property type="match status" value="1"/>
</dbReference>
<evidence type="ECO:0000259" key="9">
    <source>
        <dbReference type="PROSITE" id="PS50026"/>
    </source>
</evidence>
<proteinExistence type="predicted"/>
<dbReference type="PANTHER" id="PTHR24042">
    <property type="entry name" value="NEL HOMOLOG"/>
    <property type="match status" value="1"/>
</dbReference>
<dbReference type="GO" id="GO:0008201">
    <property type="term" value="F:heparin binding"/>
    <property type="evidence" value="ECO:0007669"/>
    <property type="project" value="TreeGrafter"/>
</dbReference>
<feature type="domain" description="VWFC" evidence="10">
    <location>
        <begin position="698"/>
        <end position="757"/>
    </location>
</feature>
<dbReference type="SMART" id="SM00181">
    <property type="entry name" value="EGF"/>
    <property type="match status" value="6"/>
</dbReference>
<evidence type="ECO:0000256" key="8">
    <source>
        <dbReference type="SAM" id="MobiDB-lite"/>
    </source>
</evidence>
<dbReference type="InterPro" id="IPR048287">
    <property type="entry name" value="TSPN-like_N"/>
</dbReference>
<evidence type="ECO:0000313" key="11">
    <source>
        <dbReference type="EMBL" id="KAK3873884.1"/>
    </source>
</evidence>
<feature type="domain" description="VWFC" evidence="10">
    <location>
        <begin position="333"/>
        <end position="396"/>
    </location>
</feature>
<evidence type="ECO:0000256" key="5">
    <source>
        <dbReference type="ARBA" id="ARBA00023157"/>
    </source>
</evidence>
<dbReference type="InterPro" id="IPR049883">
    <property type="entry name" value="NOTCH1_EGF-like"/>
</dbReference>
<dbReference type="Pfam" id="PF07645">
    <property type="entry name" value="EGF_CA"/>
    <property type="match status" value="4"/>
</dbReference>
<feature type="domain" description="EGF-like" evidence="9">
    <location>
        <begin position="557"/>
        <end position="595"/>
    </location>
</feature>
<comment type="caution">
    <text evidence="7">Lacks conserved residue(s) required for the propagation of feature annotation.</text>
</comment>
<dbReference type="SMART" id="SM00214">
    <property type="entry name" value="VWC"/>
    <property type="match status" value="4"/>
</dbReference>
<evidence type="ECO:0000259" key="10">
    <source>
        <dbReference type="PROSITE" id="PS50184"/>
    </source>
</evidence>
<protein>
    <submittedName>
        <fullName evidence="11">Uncharacterized protein</fullName>
    </submittedName>
</protein>
<dbReference type="InterPro" id="IPR001007">
    <property type="entry name" value="VWF_dom"/>
</dbReference>
<dbReference type="GO" id="GO:0048513">
    <property type="term" value="P:animal organ development"/>
    <property type="evidence" value="ECO:0007669"/>
    <property type="project" value="UniProtKB-ARBA"/>
</dbReference>
<dbReference type="Gene3D" id="2.60.120.200">
    <property type="match status" value="1"/>
</dbReference>
<organism evidence="11 12">
    <name type="scientific">Petrolisthes cinctipes</name>
    <name type="common">Flat porcelain crab</name>
    <dbReference type="NCBI Taxonomy" id="88211"/>
    <lineage>
        <taxon>Eukaryota</taxon>
        <taxon>Metazoa</taxon>
        <taxon>Ecdysozoa</taxon>
        <taxon>Arthropoda</taxon>
        <taxon>Crustacea</taxon>
        <taxon>Multicrustacea</taxon>
        <taxon>Malacostraca</taxon>
        <taxon>Eumalacostraca</taxon>
        <taxon>Eucarida</taxon>
        <taxon>Decapoda</taxon>
        <taxon>Pleocyemata</taxon>
        <taxon>Anomura</taxon>
        <taxon>Galatheoidea</taxon>
        <taxon>Porcellanidae</taxon>
        <taxon>Petrolisthes</taxon>
    </lineage>
</organism>
<dbReference type="Gene3D" id="2.10.70.10">
    <property type="entry name" value="Complement Module, domain 1"/>
    <property type="match status" value="3"/>
</dbReference>
<feature type="region of interest" description="Disordered" evidence="8">
    <location>
        <begin position="766"/>
        <end position="822"/>
    </location>
</feature>
<dbReference type="PROSITE" id="PS50026">
    <property type="entry name" value="EGF_3"/>
    <property type="match status" value="6"/>
</dbReference>
<feature type="domain" description="EGF-like" evidence="9">
    <location>
        <begin position="604"/>
        <end position="639"/>
    </location>
</feature>
<dbReference type="SMART" id="SM00210">
    <property type="entry name" value="TSPN"/>
    <property type="match status" value="1"/>
</dbReference>
<evidence type="ECO:0000256" key="6">
    <source>
        <dbReference type="ARBA" id="ARBA00023180"/>
    </source>
</evidence>
<accession>A0AAE1FGJ9</accession>
<keyword evidence="1 7" id="KW-0245">EGF-like domain</keyword>
<dbReference type="InterPro" id="IPR024731">
    <property type="entry name" value="NELL2-like_EGF"/>
</dbReference>
<dbReference type="InterPro" id="IPR001881">
    <property type="entry name" value="EGF-like_Ca-bd_dom"/>
</dbReference>
<feature type="domain" description="EGF-like" evidence="9">
    <location>
        <begin position="484"/>
        <end position="524"/>
    </location>
</feature>
<feature type="disulfide bond" evidence="7">
    <location>
        <begin position="527"/>
        <end position="537"/>
    </location>
</feature>
<dbReference type="Gene3D" id="6.20.200.20">
    <property type="match status" value="2"/>
</dbReference>
<keyword evidence="5 7" id="KW-1015">Disulfide bond</keyword>
<dbReference type="PROSITE" id="PS01187">
    <property type="entry name" value="EGF_CA"/>
    <property type="match status" value="3"/>
</dbReference>
<feature type="domain" description="EGF-like" evidence="9">
    <location>
        <begin position="397"/>
        <end position="437"/>
    </location>
</feature>
<dbReference type="PROSITE" id="PS01208">
    <property type="entry name" value="VWFC_1"/>
    <property type="match status" value="2"/>
</dbReference>
<dbReference type="SUPFAM" id="SSF57603">
    <property type="entry name" value="FnI-like domain"/>
    <property type="match status" value="4"/>
</dbReference>
<dbReference type="SUPFAM" id="SSF57184">
    <property type="entry name" value="Growth factor receptor domain"/>
    <property type="match status" value="1"/>
</dbReference>
<dbReference type="GO" id="GO:0005615">
    <property type="term" value="C:extracellular space"/>
    <property type="evidence" value="ECO:0007669"/>
    <property type="project" value="TreeGrafter"/>
</dbReference>
<dbReference type="Proteomes" id="UP001286313">
    <property type="component" value="Unassembled WGS sequence"/>
</dbReference>
<dbReference type="CDD" id="cd00054">
    <property type="entry name" value="EGF_CA"/>
    <property type="match status" value="5"/>
</dbReference>
<dbReference type="Pfam" id="PF00093">
    <property type="entry name" value="VWC"/>
    <property type="match status" value="3"/>
</dbReference>
<dbReference type="PROSITE" id="PS00010">
    <property type="entry name" value="ASX_HYDROXYL"/>
    <property type="match status" value="5"/>
</dbReference>
<feature type="region of interest" description="Disordered" evidence="8">
    <location>
        <begin position="917"/>
        <end position="973"/>
    </location>
</feature>
<feature type="non-terminal residue" evidence="11">
    <location>
        <position position="1"/>
    </location>
</feature>
<dbReference type="AlphaFoldDB" id="A0AAE1FGJ9"/>
<evidence type="ECO:0000256" key="1">
    <source>
        <dbReference type="ARBA" id="ARBA00022536"/>
    </source>
</evidence>
<dbReference type="SMART" id="SM00179">
    <property type="entry name" value="EGF_CA"/>
    <property type="match status" value="5"/>
</dbReference>
<evidence type="ECO:0000256" key="3">
    <source>
        <dbReference type="ARBA" id="ARBA00022737"/>
    </source>
</evidence>
<dbReference type="EMBL" id="JAWQEG010002173">
    <property type="protein sequence ID" value="KAK3873884.1"/>
    <property type="molecule type" value="Genomic_DNA"/>
</dbReference>
<keyword evidence="3" id="KW-0677">Repeat</keyword>
<dbReference type="PANTHER" id="PTHR24042:SF5">
    <property type="entry name" value="EGF-LIKE CALCIUM-BINDING DOMAIN-CONTAINING PROTEIN"/>
    <property type="match status" value="1"/>
</dbReference>
<feature type="domain" description="EGF-like" evidence="9">
    <location>
        <begin position="525"/>
        <end position="555"/>
    </location>
</feature>
<dbReference type="FunFam" id="2.10.25.10:FF:000038">
    <property type="entry name" value="Fibrillin 2"/>
    <property type="match status" value="4"/>
</dbReference>
<dbReference type="InterPro" id="IPR013320">
    <property type="entry name" value="ConA-like_dom_sf"/>
</dbReference>
<dbReference type="InterPro" id="IPR009030">
    <property type="entry name" value="Growth_fac_rcpt_cys_sf"/>
</dbReference>
<dbReference type="InterPro" id="IPR018097">
    <property type="entry name" value="EGF_Ca-bd_CS"/>
</dbReference>
<feature type="domain" description="VWFC" evidence="10">
    <location>
        <begin position="276"/>
        <end position="332"/>
    </location>
</feature>
<dbReference type="InterPro" id="IPR051586">
    <property type="entry name" value="PKC-binding_NELL"/>
</dbReference>
<evidence type="ECO:0000256" key="4">
    <source>
        <dbReference type="ARBA" id="ARBA00022837"/>
    </source>
</evidence>
<keyword evidence="2" id="KW-0732">Signal</keyword>
<feature type="domain" description="EGF-like" evidence="9">
    <location>
        <begin position="438"/>
        <end position="483"/>
    </location>
</feature>
<dbReference type="PROSITE" id="PS01186">
    <property type="entry name" value="EGF_2"/>
    <property type="match status" value="4"/>
</dbReference>
<dbReference type="InterPro" id="IPR000742">
    <property type="entry name" value="EGF"/>
</dbReference>
<comment type="caution">
    <text evidence="11">The sequence shown here is derived from an EMBL/GenBank/DDBJ whole genome shotgun (WGS) entry which is preliminary data.</text>
</comment>
<dbReference type="InterPro" id="IPR000152">
    <property type="entry name" value="EGF-type_Asp/Asn_hydroxyl_site"/>
</dbReference>
<sequence>VAEGGVGREVDLIESLQLWNTSYPGLTVIRGPRPIAPAIFLQGETREVRVPEGVQSAAAALLSGAREFTMMATVQQEDRNAGTILAFSRGNQRYLELQSSGRKDEIRLHYIHNGAVHVETFPYRIADQRWHKVSVVVSGTLLEVWVDCSRVYRRLAPPPATNLTALAALAPPLDPFDPTLAQDPSIRDSPMALYLGQRNTKHFLFKGALQDVRLVSGAAGYLLQCPQANAECPTCGQFQILSDQVNQLQQLVSQLSIRLSASEARLAAVEECDCQRSCRVNGTVRQDGATWKSGCEICSCVHGEVTCRPIPCPARTCKNPVYTEGECCPICLKQCSLKGVVYDHGETVSPRQCVDCECRDGKMQCRRVDPKETCPTLPCPEEEQFSVPGQCCKFCPGVDYCAQGHDCHPNATCINLQTTYACHCNTGFTGTNGRNCEDIDECREVGAHHGHYCQAHTQCINTVGSYICQCQEGYVRVDQLTCVERDECSEGAHQCHEHASCSNTRGGYHCTCNPGYTGNGMSCTPVCNTTCENGGVCVSPGVCKCRRGFRGSACEQDVDECSLGIHHCHPNSRCVNLPGWYTCHCLPGYTSLLADNSQGLHCQDVDECSAGTATCHESATCVNTDGSFLCTCDNNTTCSRGCVLSGVERAHGETWTPPLSECSQCVCSEGTITCDRFVCDCSASDVNLACCPLCDPRASCSHQTQPNLTFHSGQRWIYQCQTCECLYGEIDCWPLECPPVQCSWPKRIPGDCCPRCPDDPCTAPDPSNTTTTATTTPTTTPTTTTTSTTATTTTTATSATTTTTTTNTTASTTTTPDDTDSNTPQGCHYLGATYPPGAEWAALNDDCVTCRCKSGQVCCHYRSSCLDGRHWFASPTLLYGAAWVSQSTPTAGMGAALGGSSLPSLVHSTVATPPQAASGLGMGTDAHQAIRRQSRSTYQHQPSPTHTPPPTRPSPHIPAPLVAATKNPVGNSPVPHDVPETFTPLGPSDSEIAKTIILPNTWYRRLVYRNPISWIPSRKAQFFRERRERQRKSDPCNDVLLSCCLNSNTHYSDPPLPSCIITTAVSSRLVEGSGQQ</sequence>
<evidence type="ECO:0000256" key="7">
    <source>
        <dbReference type="PROSITE-ProRule" id="PRU00076"/>
    </source>
</evidence>
<keyword evidence="12" id="KW-1185">Reference proteome</keyword>
<dbReference type="SUPFAM" id="SSF57196">
    <property type="entry name" value="EGF/Laminin"/>
    <property type="match status" value="3"/>
</dbReference>
<feature type="disulfide bond" evidence="7">
    <location>
        <begin position="545"/>
        <end position="554"/>
    </location>
</feature>
<dbReference type="Pfam" id="PF12947">
    <property type="entry name" value="EGF_3"/>
    <property type="match status" value="1"/>
</dbReference>
<feature type="compositionally biased region" description="Pro residues" evidence="8">
    <location>
        <begin position="945"/>
        <end position="958"/>
    </location>
</feature>